<dbReference type="PROSITE" id="PS51372">
    <property type="entry name" value="PRD_2"/>
    <property type="match status" value="2"/>
</dbReference>
<dbReference type="SUPFAM" id="SSF52540">
    <property type="entry name" value="P-loop containing nucleoside triphosphate hydrolases"/>
    <property type="match status" value="1"/>
</dbReference>
<dbReference type="SUPFAM" id="SSF53062">
    <property type="entry name" value="PTS system fructose IIA component-like"/>
    <property type="match status" value="1"/>
</dbReference>
<dbReference type="Gene3D" id="3.40.50.510">
    <property type="entry name" value="Phosphotransferase system, mannose-type IIA component"/>
    <property type="match status" value="1"/>
</dbReference>
<dbReference type="GeneID" id="98001200"/>
<evidence type="ECO:0000313" key="9">
    <source>
        <dbReference type="Proteomes" id="UP000261212"/>
    </source>
</evidence>
<evidence type="ECO:0000259" key="5">
    <source>
        <dbReference type="PROSITE" id="PS50045"/>
    </source>
</evidence>
<dbReference type="GO" id="GO:0003677">
    <property type="term" value="F:DNA binding"/>
    <property type="evidence" value="ECO:0007669"/>
    <property type="project" value="UniProtKB-KW"/>
</dbReference>
<feature type="domain" description="PRD" evidence="7">
    <location>
        <begin position="455"/>
        <end position="560"/>
    </location>
</feature>
<dbReference type="PROSITE" id="PS51096">
    <property type="entry name" value="PTS_EIIA_TYPE_4"/>
    <property type="match status" value="1"/>
</dbReference>
<feature type="domain" description="Sigma-54 factor interaction" evidence="5">
    <location>
        <begin position="100"/>
        <end position="334"/>
    </location>
</feature>
<dbReference type="PANTHER" id="PTHR32071">
    <property type="entry name" value="TRANSCRIPTIONAL REGULATORY PROTEIN"/>
    <property type="match status" value="1"/>
</dbReference>
<dbReference type="GO" id="GO:0006355">
    <property type="term" value="P:regulation of DNA-templated transcription"/>
    <property type="evidence" value="ECO:0007669"/>
    <property type="project" value="InterPro"/>
</dbReference>
<keyword evidence="2" id="KW-0547">Nucleotide-binding</keyword>
<protein>
    <submittedName>
        <fullName evidence="8">PRD domain-containing protein</fullName>
    </submittedName>
</protein>
<dbReference type="InterPro" id="IPR036634">
    <property type="entry name" value="PRD_sf"/>
</dbReference>
<name>A0A3E3DWE9_9FIRM</name>
<dbReference type="InterPro" id="IPR036390">
    <property type="entry name" value="WH_DNA-bd_sf"/>
</dbReference>
<evidence type="ECO:0000256" key="1">
    <source>
        <dbReference type="ARBA" id="ARBA00022679"/>
    </source>
</evidence>
<dbReference type="PROSITE" id="PS50045">
    <property type="entry name" value="SIGMA54_INTERACT_4"/>
    <property type="match status" value="1"/>
</dbReference>
<accession>A0A3E3DWE9</accession>
<dbReference type="EMBL" id="QUSM01000005">
    <property type="protein sequence ID" value="RGD73590.1"/>
    <property type="molecule type" value="Genomic_DNA"/>
</dbReference>
<keyword evidence="4" id="KW-0238">DNA-binding</keyword>
<dbReference type="SUPFAM" id="SSF46785">
    <property type="entry name" value="Winged helix' DNA-binding domain"/>
    <property type="match status" value="1"/>
</dbReference>
<dbReference type="PROSITE" id="PS00676">
    <property type="entry name" value="SIGMA54_INTERACT_2"/>
    <property type="match status" value="1"/>
</dbReference>
<sequence>MNKKEKIYDMLKKIQFDNNDFTDIKNIAMDATQISDILNTDRSNTSRYLNDLVKEGKIIKLNGRPVKFIDKNIYNEINNTNDSNLSKNENNDDTDPFQELIGANASLKMYIEQAKSAVLYPPRGLHTLLTGPTGTGKSTFAEKFYEYAIQMKTISEKAKFVVFNCAEYAENPQLVMSQLFGHIKGSFTGANTDKKGLIDEAEGGIILLDEIHRLSPDCQELLFMLMDKNVFRRLGETDAIRKANVLIIGATTEDINETLLKTFIRRMPVTINLPPLKERHLSERLELIENIFMTEQNNMDVPIRLHKDALISLLLYECVGNVGQLKADIQIICARGFLKYKINKSQYVDISVSILPEHIQNGLLLANNKNDLIEFIKNSDEHHYFDTSKIKSNDNNESELVAQINKKYNNYIKMGRSNSEINSIINSELEVYLKNILDKYQINEKDIHKENLLKIVDAKILDTCDDAINFAEMKLNRKLSSRIKIGMIMHINSLVSRISNGDSIENKKINDIVLNNPKEFKIAKFIFTLLEENLNIKIPKYEIGFLTMFLCAPEKIENIDTIGVIVIAHGQSTASSMAEFVNNLLNTNHCKAIDMPIDMSVNSVFNNACQMIKEIDEGKGVLLLVDMGSLSIMGEMLKERTGIKICTVEMVSTLVVIEAVRKSILKDTDLDSLKEELSKIYLNFTNKNINKSYLSEEKTIITSCISGEGVAVKVENIIRESIDLKKYNITIEHLDILSANNAEHILKEKGIKNVIAVVGTVNLSIKDIPYIPIDELIVGNGIKTLEKIINTEFYTPNNKQNEIINKSVVKETLKNILTFLDANKANELLINSFEIIFSELSLTKTKDIFLRFIMHTGCMIERVLKNETIPYSNVKKFIAKHKNKYETIKKGLEKCEESFNIKIPDDEIAYIIEILD</sequence>
<organism evidence="8 9">
    <name type="scientific">Anaerofustis stercorihominis</name>
    <dbReference type="NCBI Taxonomy" id="214853"/>
    <lineage>
        <taxon>Bacteria</taxon>
        <taxon>Bacillati</taxon>
        <taxon>Bacillota</taxon>
        <taxon>Clostridia</taxon>
        <taxon>Eubacteriales</taxon>
        <taxon>Eubacteriaceae</taxon>
        <taxon>Anaerofustis</taxon>
    </lineage>
</organism>
<dbReference type="PANTHER" id="PTHR32071:SF38">
    <property type="entry name" value="PSP OPERON TRANSCRIPTIONAL ACTIVATOR"/>
    <property type="match status" value="1"/>
</dbReference>
<dbReference type="InterPro" id="IPR002078">
    <property type="entry name" value="Sigma_54_int"/>
</dbReference>
<dbReference type="RefSeq" id="WP_007050935.1">
    <property type="nucleotide sequence ID" value="NZ_CABKNJ010000001.1"/>
</dbReference>
<evidence type="ECO:0000256" key="3">
    <source>
        <dbReference type="ARBA" id="ARBA00022840"/>
    </source>
</evidence>
<dbReference type="Proteomes" id="UP000261212">
    <property type="component" value="Unassembled WGS sequence"/>
</dbReference>
<dbReference type="InterPro" id="IPR025943">
    <property type="entry name" value="Sigma_54_int_dom_ATP-bd_2"/>
</dbReference>
<dbReference type="Gene3D" id="3.40.50.300">
    <property type="entry name" value="P-loop containing nucleotide triphosphate hydrolases"/>
    <property type="match status" value="1"/>
</dbReference>
<dbReference type="InterPro" id="IPR004701">
    <property type="entry name" value="PTS_EIIA_man-typ"/>
</dbReference>
<dbReference type="Pfam" id="PF03610">
    <property type="entry name" value="EIIA-man"/>
    <property type="match status" value="1"/>
</dbReference>
<dbReference type="SUPFAM" id="SSF63520">
    <property type="entry name" value="PTS-regulatory domain, PRD"/>
    <property type="match status" value="2"/>
</dbReference>
<dbReference type="GO" id="GO:0005524">
    <property type="term" value="F:ATP binding"/>
    <property type="evidence" value="ECO:0007669"/>
    <property type="project" value="UniProtKB-KW"/>
</dbReference>
<feature type="domain" description="PRD" evidence="7">
    <location>
        <begin position="820"/>
        <end position="916"/>
    </location>
</feature>
<keyword evidence="1" id="KW-0808">Transferase</keyword>
<evidence type="ECO:0000259" key="6">
    <source>
        <dbReference type="PROSITE" id="PS51096"/>
    </source>
</evidence>
<evidence type="ECO:0000313" key="8">
    <source>
        <dbReference type="EMBL" id="RGD73590.1"/>
    </source>
</evidence>
<dbReference type="Gene3D" id="1.10.1790.10">
    <property type="entry name" value="PRD domain"/>
    <property type="match status" value="2"/>
</dbReference>
<gene>
    <name evidence="8" type="ORF">DW687_09575</name>
</gene>
<dbReference type="InterPro" id="IPR003593">
    <property type="entry name" value="AAA+_ATPase"/>
</dbReference>
<comment type="caution">
    <text evidence="8">The sequence shown here is derived from an EMBL/GenBank/DDBJ whole genome shotgun (WGS) entry which is preliminary data.</text>
</comment>
<dbReference type="GO" id="GO:0016020">
    <property type="term" value="C:membrane"/>
    <property type="evidence" value="ECO:0007669"/>
    <property type="project" value="InterPro"/>
</dbReference>
<dbReference type="InterPro" id="IPR027417">
    <property type="entry name" value="P-loop_NTPase"/>
</dbReference>
<dbReference type="AlphaFoldDB" id="A0A3E3DWE9"/>
<proteinExistence type="predicted"/>
<dbReference type="Pfam" id="PF00874">
    <property type="entry name" value="PRD"/>
    <property type="match status" value="2"/>
</dbReference>
<dbReference type="Pfam" id="PF00158">
    <property type="entry name" value="Sigma54_activat"/>
    <property type="match status" value="1"/>
</dbReference>
<evidence type="ECO:0000256" key="4">
    <source>
        <dbReference type="ARBA" id="ARBA00023125"/>
    </source>
</evidence>
<evidence type="ECO:0000256" key="2">
    <source>
        <dbReference type="ARBA" id="ARBA00022741"/>
    </source>
</evidence>
<dbReference type="InterPro" id="IPR011608">
    <property type="entry name" value="PRD"/>
</dbReference>
<dbReference type="GO" id="GO:0009401">
    <property type="term" value="P:phosphoenolpyruvate-dependent sugar phosphotransferase system"/>
    <property type="evidence" value="ECO:0007669"/>
    <property type="project" value="InterPro"/>
</dbReference>
<dbReference type="InterPro" id="IPR036662">
    <property type="entry name" value="PTS_EIIA_man-typ_sf"/>
</dbReference>
<dbReference type="CDD" id="cd00009">
    <property type="entry name" value="AAA"/>
    <property type="match status" value="1"/>
</dbReference>
<dbReference type="SMART" id="SM00382">
    <property type="entry name" value="AAA"/>
    <property type="match status" value="1"/>
</dbReference>
<evidence type="ECO:0000259" key="7">
    <source>
        <dbReference type="PROSITE" id="PS51372"/>
    </source>
</evidence>
<dbReference type="GO" id="GO:0016740">
    <property type="term" value="F:transferase activity"/>
    <property type="evidence" value="ECO:0007669"/>
    <property type="project" value="UniProtKB-KW"/>
</dbReference>
<reference evidence="8 9" key="1">
    <citation type="submission" date="2018-08" db="EMBL/GenBank/DDBJ databases">
        <title>A genome reference for cultivated species of the human gut microbiota.</title>
        <authorList>
            <person name="Zou Y."/>
            <person name="Xue W."/>
            <person name="Luo G."/>
        </authorList>
    </citation>
    <scope>NUCLEOTIDE SEQUENCE [LARGE SCALE GENOMIC DNA]</scope>
    <source>
        <strain evidence="8 9">AM25-6</strain>
    </source>
</reference>
<feature type="domain" description="PTS EIIA type-4" evidence="6">
    <location>
        <begin position="561"/>
        <end position="689"/>
    </location>
</feature>
<keyword evidence="3" id="KW-0067">ATP-binding</keyword>